<organism evidence="1 2">
    <name type="scientific">Deinococcus aquiradiocola</name>
    <dbReference type="NCBI Taxonomy" id="393059"/>
    <lineage>
        <taxon>Bacteria</taxon>
        <taxon>Thermotogati</taxon>
        <taxon>Deinococcota</taxon>
        <taxon>Deinococci</taxon>
        <taxon>Deinococcales</taxon>
        <taxon>Deinococcaceae</taxon>
        <taxon>Deinococcus</taxon>
    </lineage>
</organism>
<name>A0A917UMB8_9DEIO</name>
<dbReference type="EMBL" id="BMOE01000002">
    <property type="protein sequence ID" value="GGJ67850.1"/>
    <property type="molecule type" value="Genomic_DNA"/>
</dbReference>
<comment type="caution">
    <text evidence="1">The sequence shown here is derived from an EMBL/GenBank/DDBJ whole genome shotgun (WGS) entry which is preliminary data.</text>
</comment>
<keyword evidence="2" id="KW-1185">Reference proteome</keyword>
<sequence>MLGLALLTTLLGGTRAAQKPTLPVVQNKVSTCPTETIEFGGSCIPLPQKAPGVFCRNDKAICNVVITFTECSGASCKVYYTRVIPESLTQFYRSRLTVADTVSRNIGTGRQAFYGNLDLKSVFSSAKTYDILNIIPDPRNSAQGVMYIRRN</sequence>
<reference evidence="1" key="1">
    <citation type="journal article" date="2014" name="Int. J. Syst. Evol. Microbiol.">
        <title>Complete genome sequence of Corynebacterium casei LMG S-19264T (=DSM 44701T), isolated from a smear-ripened cheese.</title>
        <authorList>
            <consortium name="US DOE Joint Genome Institute (JGI-PGF)"/>
            <person name="Walter F."/>
            <person name="Albersmeier A."/>
            <person name="Kalinowski J."/>
            <person name="Ruckert C."/>
        </authorList>
    </citation>
    <scope>NUCLEOTIDE SEQUENCE</scope>
    <source>
        <strain evidence="1">JCM 14371</strain>
    </source>
</reference>
<evidence type="ECO:0000313" key="1">
    <source>
        <dbReference type="EMBL" id="GGJ67850.1"/>
    </source>
</evidence>
<reference evidence="1" key="2">
    <citation type="submission" date="2020-09" db="EMBL/GenBank/DDBJ databases">
        <authorList>
            <person name="Sun Q."/>
            <person name="Ohkuma M."/>
        </authorList>
    </citation>
    <scope>NUCLEOTIDE SEQUENCE</scope>
    <source>
        <strain evidence="1">JCM 14371</strain>
    </source>
</reference>
<proteinExistence type="predicted"/>
<evidence type="ECO:0000313" key="2">
    <source>
        <dbReference type="Proteomes" id="UP000635726"/>
    </source>
</evidence>
<dbReference type="AlphaFoldDB" id="A0A917UMB8"/>
<gene>
    <name evidence="1" type="ORF">GCM10008939_10220</name>
</gene>
<dbReference type="Proteomes" id="UP000635726">
    <property type="component" value="Unassembled WGS sequence"/>
</dbReference>
<accession>A0A917UMB8</accession>
<protein>
    <submittedName>
        <fullName evidence="1">Uncharacterized protein</fullName>
    </submittedName>
</protein>